<reference evidence="1 2" key="1">
    <citation type="journal article" date="2016" name="Nat. Commun.">
        <title>Thousands of microbial genomes shed light on interconnected biogeochemical processes in an aquifer system.</title>
        <authorList>
            <person name="Anantharaman K."/>
            <person name="Brown C.T."/>
            <person name="Hug L.A."/>
            <person name="Sharon I."/>
            <person name="Castelle C.J."/>
            <person name="Probst A.J."/>
            <person name="Thomas B.C."/>
            <person name="Singh A."/>
            <person name="Wilkins M.J."/>
            <person name="Karaoz U."/>
            <person name="Brodie E.L."/>
            <person name="Williams K.H."/>
            <person name="Hubbard S.S."/>
            <person name="Banfield J.F."/>
        </authorList>
    </citation>
    <scope>NUCLEOTIDE SEQUENCE [LARGE SCALE GENOMIC DNA]</scope>
</reference>
<dbReference type="EMBL" id="MFZF01000020">
    <property type="protein sequence ID" value="OGK16180.1"/>
    <property type="molecule type" value="Genomic_DNA"/>
</dbReference>
<protein>
    <submittedName>
        <fullName evidence="1">Uncharacterized protein</fullName>
    </submittedName>
</protein>
<comment type="caution">
    <text evidence="1">The sequence shown here is derived from an EMBL/GenBank/DDBJ whole genome shotgun (WGS) entry which is preliminary data.</text>
</comment>
<evidence type="ECO:0000313" key="2">
    <source>
        <dbReference type="Proteomes" id="UP000178372"/>
    </source>
</evidence>
<accession>A0A1F7GB92</accession>
<gene>
    <name evidence="1" type="ORF">A2690_01940</name>
</gene>
<proteinExistence type="predicted"/>
<evidence type="ECO:0000313" key="1">
    <source>
        <dbReference type="EMBL" id="OGK16180.1"/>
    </source>
</evidence>
<sequence length="68" mass="8111">MKKRYICFTCYSFHPEMKGITEEEFEAGDNVCKEEKCKFKGQPLEPANLCETCSELFRENENHEHFKQ</sequence>
<organism evidence="1 2">
    <name type="scientific">Candidatus Roizmanbacteria bacterium RIFCSPHIGHO2_01_FULL_39_12b</name>
    <dbReference type="NCBI Taxonomy" id="1802030"/>
    <lineage>
        <taxon>Bacteria</taxon>
        <taxon>Candidatus Roizmaniibacteriota</taxon>
    </lineage>
</organism>
<name>A0A1F7GB92_9BACT</name>
<dbReference type="Proteomes" id="UP000178372">
    <property type="component" value="Unassembled WGS sequence"/>
</dbReference>
<dbReference type="AlphaFoldDB" id="A0A1F7GB92"/>